<organism evidence="3 4">
    <name type="scientific">Streptomyces incanus</name>
    <dbReference type="NCBI Taxonomy" id="887453"/>
    <lineage>
        <taxon>Bacteria</taxon>
        <taxon>Bacillati</taxon>
        <taxon>Actinomycetota</taxon>
        <taxon>Actinomycetes</taxon>
        <taxon>Kitasatosporales</taxon>
        <taxon>Streptomycetaceae</taxon>
        <taxon>Streptomyces</taxon>
    </lineage>
</organism>
<proteinExistence type="predicted"/>
<accession>A0ABW0XVY3</accession>
<evidence type="ECO:0000313" key="4">
    <source>
        <dbReference type="Proteomes" id="UP001596183"/>
    </source>
</evidence>
<evidence type="ECO:0000259" key="2">
    <source>
        <dbReference type="Pfam" id="PF02374"/>
    </source>
</evidence>
<dbReference type="InterPro" id="IPR025723">
    <property type="entry name" value="ArsA/GET3_ATPase-like"/>
</dbReference>
<dbReference type="Gene3D" id="3.40.50.300">
    <property type="entry name" value="P-loop containing nucleotide triphosphate hydrolases"/>
    <property type="match status" value="1"/>
</dbReference>
<sequence length="497" mass="53005">MSRRPEPAHAHDPAHSGSSARHRLSPVPTLDIDPLIEDRGTRIVVCCGSGGVGKTTTAAALGLRAAERGRKVVVLTIDPARRLAQSMGIDSLDNIPRRVKGIDDSAGGELHAMMLDMKRTFDEIVEAHADPERASAILGNPFYQSLSAGFAGTQEYMAMEKLGQLRARDEWDLIIVDTPPSRSALDFLDAPKRLGSFLDGKLIRVLLAPAKVGGRAGMKFLNVGMSMMTGVLGKVLGGQLLSDVQTFVAAMDSMFGGFRTRADATFKLLQAPGTAFLVVAAPERDALREAAYFVQRLAAEDMPLAGLVLNRVHGSGADRLSAERALTAAENLEDSRIVDQEDGKAGLRNSPDTYESSDDPAAETPTPETPETPETPGTPGTPETATPETSAQDDVPDGGSPATVDDTGADTGTDRADEVDAERSVDQLTAGLLRLHAERMRLLSREQRTRDRFTALHPEVAVTEVAALPGDVHDLTGLRDIGDRLATDRPELPEASA</sequence>
<dbReference type="Pfam" id="PF02374">
    <property type="entry name" value="ArsA_ATPase"/>
    <property type="match status" value="1"/>
</dbReference>
<feature type="compositionally biased region" description="Low complexity" evidence="1">
    <location>
        <begin position="372"/>
        <end position="389"/>
    </location>
</feature>
<dbReference type="InterPro" id="IPR016300">
    <property type="entry name" value="ATPase_ArsA/GET3"/>
</dbReference>
<feature type="compositionally biased region" description="Basic and acidic residues" evidence="1">
    <location>
        <begin position="412"/>
        <end position="421"/>
    </location>
</feature>
<dbReference type="PANTHER" id="PTHR10803:SF26">
    <property type="entry name" value="ANION TRANSPORTER ATPASE-RELATED"/>
    <property type="match status" value="1"/>
</dbReference>
<dbReference type="RefSeq" id="WP_381218111.1">
    <property type="nucleotide sequence ID" value="NZ_JBHSPC010000095.1"/>
</dbReference>
<comment type="caution">
    <text evidence="3">The sequence shown here is derived from an EMBL/GenBank/DDBJ whole genome shotgun (WGS) entry which is preliminary data.</text>
</comment>
<dbReference type="InterPro" id="IPR027417">
    <property type="entry name" value="P-loop_NTPase"/>
</dbReference>
<feature type="domain" description="ArsA/GET3 Anion-transporting ATPase-like" evidence="2">
    <location>
        <begin position="41"/>
        <end position="312"/>
    </location>
</feature>
<dbReference type="PANTHER" id="PTHR10803">
    <property type="entry name" value="ARSENICAL PUMP-DRIVING ATPASE ARSENITE-TRANSLOCATING ATPASE"/>
    <property type="match status" value="1"/>
</dbReference>
<feature type="compositionally biased region" description="Basic and acidic residues" evidence="1">
    <location>
        <begin position="333"/>
        <end position="345"/>
    </location>
</feature>
<feature type="compositionally biased region" description="Low complexity" evidence="1">
    <location>
        <begin position="402"/>
        <end position="411"/>
    </location>
</feature>
<dbReference type="SUPFAM" id="SSF52540">
    <property type="entry name" value="P-loop containing nucleoside triphosphate hydrolases"/>
    <property type="match status" value="1"/>
</dbReference>
<feature type="region of interest" description="Disordered" evidence="1">
    <location>
        <begin position="332"/>
        <end position="421"/>
    </location>
</feature>
<gene>
    <name evidence="3" type="ORF">ACFP2V_28165</name>
</gene>
<evidence type="ECO:0000256" key="1">
    <source>
        <dbReference type="SAM" id="MobiDB-lite"/>
    </source>
</evidence>
<evidence type="ECO:0000313" key="3">
    <source>
        <dbReference type="EMBL" id="MFC5673823.1"/>
    </source>
</evidence>
<keyword evidence="4" id="KW-1185">Reference proteome</keyword>
<feature type="compositionally biased region" description="Basic and acidic residues" evidence="1">
    <location>
        <begin position="1"/>
        <end position="14"/>
    </location>
</feature>
<dbReference type="EMBL" id="JBHSPC010000095">
    <property type="protein sequence ID" value="MFC5673823.1"/>
    <property type="molecule type" value="Genomic_DNA"/>
</dbReference>
<protein>
    <submittedName>
        <fullName evidence="3">ArsA family ATPase</fullName>
    </submittedName>
</protein>
<reference evidence="4" key="1">
    <citation type="journal article" date="2019" name="Int. J. Syst. Evol. Microbiol.">
        <title>The Global Catalogue of Microorganisms (GCM) 10K type strain sequencing project: providing services to taxonomists for standard genome sequencing and annotation.</title>
        <authorList>
            <consortium name="The Broad Institute Genomics Platform"/>
            <consortium name="The Broad Institute Genome Sequencing Center for Infectious Disease"/>
            <person name="Wu L."/>
            <person name="Ma J."/>
        </authorList>
    </citation>
    <scope>NUCLEOTIDE SEQUENCE [LARGE SCALE GENOMIC DNA]</scope>
    <source>
        <strain evidence="4">JCM 13852</strain>
    </source>
</reference>
<dbReference type="CDD" id="cd02035">
    <property type="entry name" value="ArsA"/>
    <property type="match status" value="1"/>
</dbReference>
<name>A0ABW0XVY3_9ACTN</name>
<dbReference type="Proteomes" id="UP001596183">
    <property type="component" value="Unassembled WGS sequence"/>
</dbReference>
<feature type="region of interest" description="Disordered" evidence="1">
    <location>
        <begin position="1"/>
        <end position="26"/>
    </location>
</feature>